<organism evidence="4 5">
    <name type="scientific">Gemmobacter aquaticus</name>
    <dbReference type="NCBI Taxonomy" id="490185"/>
    <lineage>
        <taxon>Bacteria</taxon>
        <taxon>Pseudomonadati</taxon>
        <taxon>Pseudomonadota</taxon>
        <taxon>Alphaproteobacteria</taxon>
        <taxon>Rhodobacterales</taxon>
        <taxon>Paracoccaceae</taxon>
        <taxon>Gemmobacter</taxon>
    </lineage>
</organism>
<sequence>MTRTVRFRQFAASTQSILEELLAPLVDRAERDGASSPASQSIDFRQAASSRSPAAALGAAHALAEVPAANTCTAAFAEIGERGFALVLMPPAGTSIPVGAFCAVVDAVSVRFGQWKGSTGAAEQLAITDRAASTAILLHHGAARSVLIHAADGSICLMKHEAQTGVSGSTLRSVAQRCGTDMEGLLVSTWALILARTCGLDHAAFATRGDATSGKVELRTVDLVGCKTLSDLLGAAHAETGAPQMEVAQLANWPEHADRQPVYETLLDTTGTGADAIGLTFQVRAEIGSDGPVTLLARQLPGGEANPLSAFLQGASLTAGFARLLDATSTAGPDSALCALDMLDPGERAELLRLASPDVELAEASPCPITRFEAIAAAQPEAWALISDTDGDAITYVQLDRRANALAHRLGKVGCGPERICAINLPRGVEFIIAMLAVLKCGGAFLPLDMALPETERAIRAAEAGVDVVIGHEGLAGLAVAVLAPDAAQRDDPPARPAPDVGRLAYLIHTSGSTGRPKGVMGTTGALSAHASAVIAAYGLHAEDRVLHFASPGFDVALEEIFPTLLCGALLVVRAEDRAESINAFLTLLQARKLTVLNLPASFWHVLVTEMAHRNLRLPESVRLVVTGSERILPAALAQWQQLAPGCRWINGYGPTETTITATIHAPDLTGPPVDPVADVPIGRPLAHATAHVLAFDGSLAPPGAEGTLHIGGPAVTRGYLHQPEATAAVFGSDPFGSVGGRLYNTGDRARWRPDGALDFLGRRDRQVKLRGQRIDLGEIERALGQFDAVREARVAVDAAGTDAARLIAWVTGPDMAEGRPVPAGLVENVARHMSGATRPVIVPVSGFPLKPNGKVDMAALPRPVFRGGAPESGPVDAQTEAVLACLAEVLGKGATDPDMDIRDLGANSLVALRLASVLEGRFGRPVVATDLYRNPTARKIARFLETEFDVPRTVVPIQTGGTKPPFLAVHVLGEKEMLFRPLAAALGPDYPVYGLTVGPPSSLSEVTVEGVARRYFEDVQKAFPQGPLALGGVSMAAYFAYELAQQLIAAGRDVRVLAAIDADGPGGRPALRGMRRLGAHMRQFLTHGIDHLAAIARSRIEARREARELANTPPDEVTGLSLVMANVHAVESYQPAPFTRPIAVFRAGDSYWDSDEALRSKLGWEPVARGGLTMVDVPGDHLTLLHAQNVGQMAQHLAMLIGGV</sequence>
<accession>A0A917YL17</accession>
<comment type="caution">
    <text evidence="4">The sequence shown here is derived from an EMBL/GenBank/DDBJ whole genome shotgun (WGS) entry which is preliminary data.</text>
</comment>
<keyword evidence="2" id="KW-0597">Phosphoprotein</keyword>
<dbReference type="Proteomes" id="UP000598196">
    <property type="component" value="Unassembled WGS sequence"/>
</dbReference>
<dbReference type="SMART" id="SM00823">
    <property type="entry name" value="PKS_PP"/>
    <property type="match status" value="1"/>
</dbReference>
<evidence type="ECO:0000313" key="4">
    <source>
        <dbReference type="EMBL" id="GGO33843.1"/>
    </source>
</evidence>
<dbReference type="Gene3D" id="3.40.50.1820">
    <property type="entry name" value="alpha/beta hydrolase"/>
    <property type="match status" value="1"/>
</dbReference>
<dbReference type="GO" id="GO:0031177">
    <property type="term" value="F:phosphopantetheine binding"/>
    <property type="evidence" value="ECO:0007669"/>
    <property type="project" value="InterPro"/>
</dbReference>
<dbReference type="InterPro" id="IPR010071">
    <property type="entry name" value="AA_adenyl_dom"/>
</dbReference>
<dbReference type="PANTHER" id="PTHR45527:SF1">
    <property type="entry name" value="FATTY ACID SYNTHASE"/>
    <property type="match status" value="1"/>
</dbReference>
<dbReference type="PROSITE" id="PS00455">
    <property type="entry name" value="AMP_BINDING"/>
    <property type="match status" value="1"/>
</dbReference>
<dbReference type="NCBIfam" id="TIGR01733">
    <property type="entry name" value="AA-adenyl-dom"/>
    <property type="match status" value="1"/>
</dbReference>
<dbReference type="Pfam" id="PF00550">
    <property type="entry name" value="PP-binding"/>
    <property type="match status" value="1"/>
</dbReference>
<dbReference type="SUPFAM" id="SSF47336">
    <property type="entry name" value="ACP-like"/>
    <property type="match status" value="1"/>
</dbReference>
<name>A0A917YL17_9RHOB</name>
<dbReference type="InterPro" id="IPR036736">
    <property type="entry name" value="ACP-like_sf"/>
</dbReference>
<dbReference type="AlphaFoldDB" id="A0A917YL17"/>
<dbReference type="SUPFAM" id="SSF56801">
    <property type="entry name" value="Acetyl-CoA synthetase-like"/>
    <property type="match status" value="1"/>
</dbReference>
<dbReference type="Gene3D" id="1.10.1200.10">
    <property type="entry name" value="ACP-like"/>
    <property type="match status" value="1"/>
</dbReference>
<protein>
    <recommendedName>
        <fullName evidence="3">Carrier domain-containing protein</fullName>
    </recommendedName>
</protein>
<dbReference type="SUPFAM" id="SSF53474">
    <property type="entry name" value="alpha/beta-Hydrolases"/>
    <property type="match status" value="1"/>
</dbReference>
<dbReference type="PANTHER" id="PTHR45527">
    <property type="entry name" value="NONRIBOSOMAL PEPTIDE SYNTHETASE"/>
    <property type="match status" value="1"/>
</dbReference>
<evidence type="ECO:0000313" key="5">
    <source>
        <dbReference type="Proteomes" id="UP000598196"/>
    </source>
</evidence>
<dbReference type="Pfam" id="PF00501">
    <property type="entry name" value="AMP-binding"/>
    <property type="match status" value="1"/>
</dbReference>
<evidence type="ECO:0000259" key="3">
    <source>
        <dbReference type="PROSITE" id="PS50075"/>
    </source>
</evidence>
<keyword evidence="5" id="KW-1185">Reference proteome</keyword>
<dbReference type="InterPro" id="IPR029058">
    <property type="entry name" value="AB_hydrolase_fold"/>
</dbReference>
<dbReference type="Gene3D" id="3.30.300.30">
    <property type="match status" value="1"/>
</dbReference>
<dbReference type="CDD" id="cd05930">
    <property type="entry name" value="A_NRPS"/>
    <property type="match status" value="1"/>
</dbReference>
<dbReference type="PROSITE" id="PS50075">
    <property type="entry name" value="CARRIER"/>
    <property type="match status" value="1"/>
</dbReference>
<dbReference type="GO" id="GO:0043041">
    <property type="term" value="P:amino acid activation for nonribosomal peptide biosynthetic process"/>
    <property type="evidence" value="ECO:0007669"/>
    <property type="project" value="TreeGrafter"/>
</dbReference>
<dbReference type="InterPro" id="IPR020845">
    <property type="entry name" value="AMP-binding_CS"/>
</dbReference>
<proteinExistence type="predicted"/>
<dbReference type="InterPro" id="IPR001031">
    <property type="entry name" value="Thioesterase"/>
</dbReference>
<dbReference type="EMBL" id="BMLP01000004">
    <property type="protein sequence ID" value="GGO33843.1"/>
    <property type="molecule type" value="Genomic_DNA"/>
</dbReference>
<reference evidence="4 5" key="1">
    <citation type="journal article" date="2014" name="Int. J. Syst. Evol. Microbiol.">
        <title>Complete genome sequence of Corynebacterium casei LMG S-19264T (=DSM 44701T), isolated from a smear-ripened cheese.</title>
        <authorList>
            <consortium name="US DOE Joint Genome Institute (JGI-PGF)"/>
            <person name="Walter F."/>
            <person name="Albersmeier A."/>
            <person name="Kalinowski J."/>
            <person name="Ruckert C."/>
        </authorList>
    </citation>
    <scope>NUCLEOTIDE SEQUENCE [LARGE SCALE GENOMIC DNA]</scope>
    <source>
        <strain evidence="4 5">CGMCC 1.7029</strain>
    </source>
</reference>
<keyword evidence="1" id="KW-0596">Phosphopantetheine</keyword>
<dbReference type="Gene3D" id="3.40.50.12780">
    <property type="entry name" value="N-terminal domain of ligase-like"/>
    <property type="match status" value="1"/>
</dbReference>
<dbReference type="GO" id="GO:0044550">
    <property type="term" value="P:secondary metabolite biosynthetic process"/>
    <property type="evidence" value="ECO:0007669"/>
    <property type="project" value="TreeGrafter"/>
</dbReference>
<dbReference type="Pfam" id="PF00975">
    <property type="entry name" value="Thioesterase"/>
    <property type="match status" value="1"/>
</dbReference>
<dbReference type="InterPro" id="IPR042099">
    <property type="entry name" value="ANL_N_sf"/>
</dbReference>
<dbReference type="InterPro" id="IPR045851">
    <property type="entry name" value="AMP-bd_C_sf"/>
</dbReference>
<gene>
    <name evidence="4" type="ORF">GCM10010991_23810</name>
</gene>
<feature type="domain" description="Carrier" evidence="3">
    <location>
        <begin position="874"/>
        <end position="949"/>
    </location>
</feature>
<dbReference type="InterPro" id="IPR000873">
    <property type="entry name" value="AMP-dep_synth/lig_dom"/>
</dbReference>
<dbReference type="GO" id="GO:0005737">
    <property type="term" value="C:cytoplasm"/>
    <property type="evidence" value="ECO:0007669"/>
    <property type="project" value="TreeGrafter"/>
</dbReference>
<dbReference type="InterPro" id="IPR009081">
    <property type="entry name" value="PP-bd_ACP"/>
</dbReference>
<evidence type="ECO:0000256" key="2">
    <source>
        <dbReference type="ARBA" id="ARBA00022553"/>
    </source>
</evidence>
<dbReference type="InterPro" id="IPR020806">
    <property type="entry name" value="PKS_PP-bd"/>
</dbReference>
<evidence type="ECO:0000256" key="1">
    <source>
        <dbReference type="ARBA" id="ARBA00022450"/>
    </source>
</evidence>